<keyword evidence="1 3" id="KW-0853">WD repeat</keyword>
<gene>
    <name evidence="5" type="ORF">TTHERM_00721780</name>
</gene>
<dbReference type="GeneID" id="7838127"/>
<dbReference type="EMBL" id="GG662576">
    <property type="protein sequence ID" value="EAR84247.1"/>
    <property type="molecule type" value="Genomic_DNA"/>
</dbReference>
<dbReference type="PROSITE" id="PS50082">
    <property type="entry name" value="WD_REPEATS_2"/>
    <property type="match status" value="1"/>
</dbReference>
<sequence>MENQTDCERQPKDIIKKPLKIDTEKIIQKLKILKHMQYLPYEEIITNSFKISKLLKSQQEIEKRGKYLSISNDQSEIQQNLNQEYKYSIESENFEQKNIIQQLENKVQQLERETKNLREETALKTEVFQNELSQRFTDSKSMPFTRITIPRLVQQYFYVQDQDILVQCEKDEPIPLLKLYNIEKRMLANNIYSNSVGQSFSNFSVFGDKLIWCTENSTEIEIWTFKQPPEPLKRIGIIPAHTDTITYLQLISSNIILSSSQKGIIKMWKIDSQQLIKSFRFNSNITYSQVLKYRVITNLNQNNNSEEYYQIIAGFSDGSIKILEFSLIQKDQQKIFKYDVIYEININQQNLKDAGVDCISVAYHKDKKVITDNKISLDSITIAASITSEPNNIYIVVPEKKKTFNIMEFTKKIYRNSSNKKQFTLTEDYLIAGSFDGQIFVWEVKNLLHPLRANSPSITLKLSSHTLSAVPILMAVYDQSKDILVTGDEQGNVLKWENFIQNVDKK</sequence>
<protein>
    <submittedName>
        <fullName evidence="5">WD domain, G-beta repeat protein</fullName>
    </submittedName>
</protein>
<accession>Q22FX9</accession>
<dbReference type="AlphaFoldDB" id="Q22FX9"/>
<name>Q22FX9_TETTS</name>
<dbReference type="Proteomes" id="UP000009168">
    <property type="component" value="Unassembled WGS sequence"/>
</dbReference>
<evidence type="ECO:0000256" key="4">
    <source>
        <dbReference type="SAM" id="Coils"/>
    </source>
</evidence>
<evidence type="ECO:0000256" key="2">
    <source>
        <dbReference type="ARBA" id="ARBA00022737"/>
    </source>
</evidence>
<dbReference type="SMART" id="SM00320">
    <property type="entry name" value="WD40"/>
    <property type="match status" value="3"/>
</dbReference>
<dbReference type="SUPFAM" id="SSF50978">
    <property type="entry name" value="WD40 repeat-like"/>
    <property type="match status" value="1"/>
</dbReference>
<evidence type="ECO:0000313" key="6">
    <source>
        <dbReference type="Proteomes" id="UP000009168"/>
    </source>
</evidence>
<dbReference type="InParanoid" id="Q22FX9"/>
<proteinExistence type="predicted"/>
<dbReference type="InterPro" id="IPR050505">
    <property type="entry name" value="WDR55/POC1"/>
</dbReference>
<feature type="coiled-coil region" evidence="4">
    <location>
        <begin position="93"/>
        <end position="127"/>
    </location>
</feature>
<dbReference type="HOGENOM" id="CLU_539176_0_0_1"/>
<organism evidence="5 6">
    <name type="scientific">Tetrahymena thermophila (strain SB210)</name>
    <dbReference type="NCBI Taxonomy" id="312017"/>
    <lineage>
        <taxon>Eukaryota</taxon>
        <taxon>Sar</taxon>
        <taxon>Alveolata</taxon>
        <taxon>Ciliophora</taxon>
        <taxon>Intramacronucleata</taxon>
        <taxon>Oligohymenophorea</taxon>
        <taxon>Hymenostomatida</taxon>
        <taxon>Tetrahymenina</taxon>
        <taxon>Tetrahymenidae</taxon>
        <taxon>Tetrahymena</taxon>
    </lineage>
</organism>
<feature type="repeat" description="WD" evidence="3">
    <location>
        <begin position="238"/>
        <end position="278"/>
    </location>
</feature>
<evidence type="ECO:0000256" key="3">
    <source>
        <dbReference type="PROSITE-ProRule" id="PRU00221"/>
    </source>
</evidence>
<dbReference type="Gene3D" id="2.130.10.10">
    <property type="entry name" value="YVTN repeat-like/Quinoprotein amine dehydrogenase"/>
    <property type="match status" value="1"/>
</dbReference>
<keyword evidence="2" id="KW-0677">Repeat</keyword>
<dbReference type="InterPro" id="IPR036322">
    <property type="entry name" value="WD40_repeat_dom_sf"/>
</dbReference>
<dbReference type="RefSeq" id="XP_001031910.1">
    <property type="nucleotide sequence ID" value="XM_001031910.1"/>
</dbReference>
<dbReference type="PANTHER" id="PTHR44019">
    <property type="entry name" value="WD REPEAT-CONTAINING PROTEIN 55"/>
    <property type="match status" value="1"/>
</dbReference>
<keyword evidence="6" id="KW-1185">Reference proteome</keyword>
<keyword evidence="4" id="KW-0175">Coiled coil</keyword>
<evidence type="ECO:0000313" key="5">
    <source>
        <dbReference type="EMBL" id="EAR84247.1"/>
    </source>
</evidence>
<dbReference type="InterPro" id="IPR015943">
    <property type="entry name" value="WD40/YVTN_repeat-like_dom_sf"/>
</dbReference>
<dbReference type="InterPro" id="IPR001680">
    <property type="entry name" value="WD40_rpt"/>
</dbReference>
<evidence type="ECO:0000256" key="1">
    <source>
        <dbReference type="ARBA" id="ARBA00022574"/>
    </source>
</evidence>
<dbReference type="KEGG" id="tet:TTHERM_00721780"/>
<dbReference type="PANTHER" id="PTHR44019:SF8">
    <property type="entry name" value="POC1 CENTRIOLAR PROTEIN HOMOLOG"/>
    <property type="match status" value="1"/>
</dbReference>
<dbReference type="STRING" id="312017.Q22FX9"/>
<reference evidence="6" key="1">
    <citation type="journal article" date="2006" name="PLoS Biol.">
        <title>Macronuclear genome sequence of the ciliate Tetrahymena thermophila, a model eukaryote.</title>
        <authorList>
            <person name="Eisen J.A."/>
            <person name="Coyne R.S."/>
            <person name="Wu M."/>
            <person name="Wu D."/>
            <person name="Thiagarajan M."/>
            <person name="Wortman J.R."/>
            <person name="Badger J.H."/>
            <person name="Ren Q."/>
            <person name="Amedeo P."/>
            <person name="Jones K.M."/>
            <person name="Tallon L.J."/>
            <person name="Delcher A.L."/>
            <person name="Salzberg S.L."/>
            <person name="Silva J.C."/>
            <person name="Haas B.J."/>
            <person name="Majoros W.H."/>
            <person name="Farzad M."/>
            <person name="Carlton J.M."/>
            <person name="Smith R.K. Jr."/>
            <person name="Garg J."/>
            <person name="Pearlman R.E."/>
            <person name="Karrer K.M."/>
            <person name="Sun L."/>
            <person name="Manning G."/>
            <person name="Elde N.C."/>
            <person name="Turkewitz A.P."/>
            <person name="Asai D.J."/>
            <person name="Wilkes D.E."/>
            <person name="Wang Y."/>
            <person name="Cai H."/>
            <person name="Collins K."/>
            <person name="Stewart B.A."/>
            <person name="Lee S.R."/>
            <person name="Wilamowska K."/>
            <person name="Weinberg Z."/>
            <person name="Ruzzo W.L."/>
            <person name="Wloga D."/>
            <person name="Gaertig J."/>
            <person name="Frankel J."/>
            <person name="Tsao C.-C."/>
            <person name="Gorovsky M.A."/>
            <person name="Keeling P.J."/>
            <person name="Waller R.F."/>
            <person name="Patron N.J."/>
            <person name="Cherry J.M."/>
            <person name="Stover N.A."/>
            <person name="Krieger C.J."/>
            <person name="del Toro C."/>
            <person name="Ryder H.F."/>
            <person name="Williamson S.C."/>
            <person name="Barbeau R.A."/>
            <person name="Hamilton E.P."/>
            <person name="Orias E."/>
        </authorList>
    </citation>
    <scope>NUCLEOTIDE SEQUENCE [LARGE SCALE GENOMIC DNA]</scope>
    <source>
        <strain evidence="6">SB210</strain>
    </source>
</reference>